<name>A0AAW0U7X8_SCYPA</name>
<proteinExistence type="predicted"/>
<feature type="region of interest" description="Disordered" evidence="1">
    <location>
        <begin position="1"/>
        <end position="30"/>
    </location>
</feature>
<protein>
    <submittedName>
        <fullName evidence="2">Uncharacterized protein</fullName>
    </submittedName>
</protein>
<feature type="compositionally biased region" description="Basic and acidic residues" evidence="1">
    <location>
        <begin position="1"/>
        <end position="23"/>
    </location>
</feature>
<evidence type="ECO:0000313" key="2">
    <source>
        <dbReference type="EMBL" id="KAK8396194.1"/>
    </source>
</evidence>
<accession>A0AAW0U7X8</accession>
<comment type="caution">
    <text evidence="2">The sequence shown here is derived from an EMBL/GenBank/DDBJ whole genome shotgun (WGS) entry which is preliminary data.</text>
</comment>
<gene>
    <name evidence="2" type="ORF">O3P69_005330</name>
</gene>
<keyword evidence="3" id="KW-1185">Reference proteome</keyword>
<dbReference type="Proteomes" id="UP001487740">
    <property type="component" value="Unassembled WGS sequence"/>
</dbReference>
<reference evidence="2 3" key="1">
    <citation type="submission" date="2023-03" db="EMBL/GenBank/DDBJ databases">
        <title>High-quality genome of Scylla paramamosain provides insights in environmental adaptation.</title>
        <authorList>
            <person name="Zhang L."/>
        </authorList>
    </citation>
    <scope>NUCLEOTIDE SEQUENCE [LARGE SCALE GENOMIC DNA]</scope>
    <source>
        <strain evidence="2">LZ_2023a</strain>
        <tissue evidence="2">Muscle</tissue>
    </source>
</reference>
<dbReference type="AlphaFoldDB" id="A0AAW0U7X8"/>
<organism evidence="2 3">
    <name type="scientific">Scylla paramamosain</name>
    <name type="common">Mud crab</name>
    <dbReference type="NCBI Taxonomy" id="85552"/>
    <lineage>
        <taxon>Eukaryota</taxon>
        <taxon>Metazoa</taxon>
        <taxon>Ecdysozoa</taxon>
        <taxon>Arthropoda</taxon>
        <taxon>Crustacea</taxon>
        <taxon>Multicrustacea</taxon>
        <taxon>Malacostraca</taxon>
        <taxon>Eumalacostraca</taxon>
        <taxon>Eucarida</taxon>
        <taxon>Decapoda</taxon>
        <taxon>Pleocyemata</taxon>
        <taxon>Brachyura</taxon>
        <taxon>Eubrachyura</taxon>
        <taxon>Portunoidea</taxon>
        <taxon>Portunidae</taxon>
        <taxon>Portuninae</taxon>
        <taxon>Scylla</taxon>
    </lineage>
</organism>
<evidence type="ECO:0000256" key="1">
    <source>
        <dbReference type="SAM" id="MobiDB-lite"/>
    </source>
</evidence>
<dbReference type="EMBL" id="JARAKH010000016">
    <property type="protein sequence ID" value="KAK8396194.1"/>
    <property type="molecule type" value="Genomic_DNA"/>
</dbReference>
<evidence type="ECO:0000313" key="3">
    <source>
        <dbReference type="Proteomes" id="UP001487740"/>
    </source>
</evidence>
<sequence>MDSEWHAMEGKKNGGVEMIKKEPGWGSNTSGGEAEGIYSCIIIPVLQVHGTPTQDRQTSTPALHDQKDEVVVAKRHFTSIHKQTKRRTLFSGEKKLEWRISKFMQRKNMKAQECKK</sequence>